<dbReference type="GO" id="GO:0003964">
    <property type="term" value="F:RNA-directed DNA polymerase activity"/>
    <property type="evidence" value="ECO:0007669"/>
    <property type="project" value="UniProtKB-KW"/>
</dbReference>
<keyword evidence="1" id="KW-0479">Metal-binding</keyword>
<dbReference type="InterPro" id="IPR036875">
    <property type="entry name" value="Znf_CCHC_sf"/>
</dbReference>
<dbReference type="PANTHER" id="PTHR33273">
    <property type="entry name" value="DOMAIN-CONTAINING PROTEIN, PUTATIVE-RELATED"/>
    <property type="match status" value="1"/>
</dbReference>
<keyword evidence="1" id="KW-0862">Zinc</keyword>
<feature type="region of interest" description="Disordered" evidence="2">
    <location>
        <begin position="209"/>
        <end position="269"/>
    </location>
</feature>
<dbReference type="InterPro" id="IPR001878">
    <property type="entry name" value="Znf_CCHC"/>
</dbReference>
<keyword evidence="4" id="KW-0695">RNA-directed DNA polymerase</keyword>
<dbReference type="CDD" id="cd09276">
    <property type="entry name" value="Rnase_HI_RT_non_LTR"/>
    <property type="match status" value="1"/>
</dbReference>
<dbReference type="InterPro" id="IPR036397">
    <property type="entry name" value="RNaseH_sf"/>
</dbReference>
<dbReference type="Gene3D" id="4.10.60.10">
    <property type="entry name" value="Zinc finger, CCHC-type"/>
    <property type="match status" value="1"/>
</dbReference>
<feature type="domain" description="CCHC-type" evidence="3">
    <location>
        <begin position="131"/>
        <end position="144"/>
    </location>
</feature>
<protein>
    <submittedName>
        <fullName evidence="4">RNA-directed DNA polymerase from mobile element jockey</fullName>
    </submittedName>
</protein>
<dbReference type="InterPro" id="IPR012337">
    <property type="entry name" value="RNaseH-like_sf"/>
</dbReference>
<evidence type="ECO:0000259" key="3">
    <source>
        <dbReference type="PROSITE" id="PS50158"/>
    </source>
</evidence>
<dbReference type="Gene3D" id="3.60.10.10">
    <property type="entry name" value="Endonuclease/exonuclease/phosphatase"/>
    <property type="match status" value="1"/>
</dbReference>
<evidence type="ECO:0000313" key="5">
    <source>
        <dbReference type="Proteomes" id="UP000735302"/>
    </source>
</evidence>
<dbReference type="SUPFAM" id="SSF57756">
    <property type="entry name" value="Retrovirus zinc finger-like domains"/>
    <property type="match status" value="1"/>
</dbReference>
<reference evidence="4 5" key="1">
    <citation type="journal article" date="2021" name="Elife">
        <title>Chloroplast acquisition without the gene transfer in kleptoplastic sea slugs, Plakobranchus ocellatus.</title>
        <authorList>
            <person name="Maeda T."/>
            <person name="Takahashi S."/>
            <person name="Yoshida T."/>
            <person name="Shimamura S."/>
            <person name="Takaki Y."/>
            <person name="Nagai Y."/>
            <person name="Toyoda A."/>
            <person name="Suzuki Y."/>
            <person name="Arimoto A."/>
            <person name="Ishii H."/>
            <person name="Satoh N."/>
            <person name="Nishiyama T."/>
            <person name="Hasebe M."/>
            <person name="Maruyama T."/>
            <person name="Minagawa J."/>
            <person name="Obokata J."/>
            <person name="Shigenobu S."/>
        </authorList>
    </citation>
    <scope>NUCLEOTIDE SEQUENCE [LARGE SCALE GENOMIC DNA]</scope>
</reference>
<gene>
    <name evidence="4" type="ORF">PoB_007354400</name>
</gene>
<evidence type="ECO:0000256" key="2">
    <source>
        <dbReference type="SAM" id="MobiDB-lite"/>
    </source>
</evidence>
<dbReference type="InterPro" id="IPR005135">
    <property type="entry name" value="Endo/exonuclease/phosphatase"/>
</dbReference>
<comment type="caution">
    <text evidence="4">The sequence shown here is derived from an EMBL/GenBank/DDBJ whole genome shotgun (WGS) entry which is preliminary data.</text>
</comment>
<proteinExistence type="predicted"/>
<dbReference type="PROSITE" id="PS50158">
    <property type="entry name" value="ZF_CCHC"/>
    <property type="match status" value="1"/>
</dbReference>
<dbReference type="PANTHER" id="PTHR33273:SF4">
    <property type="entry name" value="ENDONUCLEASE_EXONUCLEASE_PHOSPHATASE DOMAIN-CONTAINING PROTEIN"/>
    <property type="match status" value="1"/>
</dbReference>
<keyword evidence="5" id="KW-1185">Reference proteome</keyword>
<keyword evidence="1" id="KW-0863">Zinc-finger</keyword>
<dbReference type="EMBL" id="BLXT01008249">
    <property type="protein sequence ID" value="GFO47039.1"/>
    <property type="molecule type" value="Genomic_DNA"/>
</dbReference>
<keyword evidence="4" id="KW-0808">Transferase</keyword>
<dbReference type="Pfam" id="PF14529">
    <property type="entry name" value="Exo_endo_phos_2"/>
    <property type="match status" value="1"/>
</dbReference>
<dbReference type="SUPFAM" id="SSF53098">
    <property type="entry name" value="Ribonuclease H-like"/>
    <property type="match status" value="1"/>
</dbReference>
<evidence type="ECO:0000256" key="1">
    <source>
        <dbReference type="PROSITE-ProRule" id="PRU00047"/>
    </source>
</evidence>
<accession>A0AAV4DSR9</accession>
<evidence type="ECO:0000313" key="4">
    <source>
        <dbReference type="EMBL" id="GFO47039.1"/>
    </source>
</evidence>
<keyword evidence="4" id="KW-0548">Nucleotidyltransferase</keyword>
<name>A0AAV4DSR9_9GAST</name>
<dbReference type="SUPFAM" id="SSF56219">
    <property type="entry name" value="DNase I-like"/>
    <property type="match status" value="1"/>
</dbReference>
<dbReference type="InterPro" id="IPR036691">
    <property type="entry name" value="Endo/exonu/phosph_ase_sf"/>
</dbReference>
<dbReference type="GO" id="GO:0008270">
    <property type="term" value="F:zinc ion binding"/>
    <property type="evidence" value="ECO:0007669"/>
    <property type="project" value="UniProtKB-KW"/>
</dbReference>
<dbReference type="AlphaFoldDB" id="A0AAV4DSR9"/>
<feature type="compositionally biased region" description="Basic residues" evidence="2">
    <location>
        <begin position="232"/>
        <end position="241"/>
    </location>
</feature>
<dbReference type="Proteomes" id="UP000735302">
    <property type="component" value="Unassembled WGS sequence"/>
</dbReference>
<dbReference type="SMART" id="SM00343">
    <property type="entry name" value="ZnF_C2HC"/>
    <property type="match status" value="2"/>
</dbReference>
<dbReference type="Gene3D" id="3.30.420.10">
    <property type="entry name" value="Ribonuclease H-like superfamily/Ribonuclease H"/>
    <property type="match status" value="1"/>
</dbReference>
<dbReference type="GO" id="GO:0003676">
    <property type="term" value="F:nucleic acid binding"/>
    <property type="evidence" value="ECO:0007669"/>
    <property type="project" value="InterPro"/>
</dbReference>
<sequence length="886" mass="99333">MVELKSNDQAKKLGAIETFLDIPVTVSPHKSLNSSKGVIRGRDLRCCSEEEMVEELSGVTHARRINVRRGEDKIQTDTVVLTFDSPKPPSRIRSGYLTLDVRPYVPLPMRCYKCQRYGHGKDRCKKPAAVCVRCGKGGHVERDCSADPHCVNCKGDHTASSKTCPKFLEEQAILRYKAENGGTFQQARKAVVVEIHKTISTRTFASAVKSQLRTKPAALPKDGGRSAPSAPPKRKKPRRILRLPVPREQQKPKYQPSAGPKSPKDRRPLGKPSIVLRLWRWMLRMLYPQSGGLHECRLGEGQVPPRGYTLLLPRGGSPGGEAAFLIRNGTRFSEIDLKTGLHAAAATISLEKTLTVCSLYLPPNSQVSKLSLAELFERLPKPFLVLGDFNAHSPAWGDSRRDGRGRMLEEFTAENDLIILNSGEQTFVHSTSAIDLAVASPSIAAECSWAAHSDLCGSDHFPIFLTFSSNFSSNVNTSFNFKKADWNRFGDLCKLSLDDSVADIEQFTSKLLDAARSSIPFHKGTKNKTRVPWFTQECRQALRERKKAQRKYFKTPSFENFTTCVHFHRQRIYTEPALHLDGQPIPVKGEAKFLGIVFDSKLNFSSHVKYLKKKCLKALNLLRVMGHTDWGADRATLVKLYRTLVRSKLDYGSVIYGSAKKHVLRALDPIHHHGLRIALGALRTSPIKSLYAEAGEPSLEHRRMKLAFNYVLKLKSLPRNPCHEVVFEAPLSDFSAVTKSEPNLVANTFEHFKNANISLNIIDNLHVQCPPPWEEHNITVDISLAKQNKENTRLSEDAYQKEFFRIKEKFSNHYAVFTDGSKLEEKVAAAAYFSEHPDRSKATRLRDGASVFSAELEGIALALTEIKKLTKYHQNFVIFSDSLSAL</sequence>
<organism evidence="4 5">
    <name type="scientific">Plakobranchus ocellatus</name>
    <dbReference type="NCBI Taxonomy" id="259542"/>
    <lineage>
        <taxon>Eukaryota</taxon>
        <taxon>Metazoa</taxon>
        <taxon>Spiralia</taxon>
        <taxon>Lophotrochozoa</taxon>
        <taxon>Mollusca</taxon>
        <taxon>Gastropoda</taxon>
        <taxon>Heterobranchia</taxon>
        <taxon>Euthyneura</taxon>
        <taxon>Panpulmonata</taxon>
        <taxon>Sacoglossa</taxon>
        <taxon>Placobranchoidea</taxon>
        <taxon>Plakobranchidae</taxon>
        <taxon>Plakobranchus</taxon>
    </lineage>
</organism>